<evidence type="ECO:0008006" key="4">
    <source>
        <dbReference type="Google" id="ProtNLM"/>
    </source>
</evidence>
<keyword evidence="3" id="KW-1185">Reference proteome</keyword>
<organism evidence="2 3">
    <name type="scientific">[Clostridium] fimetarium</name>
    <dbReference type="NCBI Taxonomy" id="99656"/>
    <lineage>
        <taxon>Bacteria</taxon>
        <taxon>Bacillati</taxon>
        <taxon>Bacillota</taxon>
        <taxon>Clostridia</taxon>
        <taxon>Lachnospirales</taxon>
        <taxon>Lachnospiraceae</taxon>
    </lineage>
</organism>
<dbReference type="AlphaFoldDB" id="A0A1I0NLD2"/>
<dbReference type="InterPro" id="IPR036278">
    <property type="entry name" value="Sialidase_sf"/>
</dbReference>
<dbReference type="EMBL" id="FOJI01000003">
    <property type="protein sequence ID" value="SEW01990.1"/>
    <property type="molecule type" value="Genomic_DNA"/>
</dbReference>
<dbReference type="InterPro" id="IPR015943">
    <property type="entry name" value="WD40/YVTN_repeat-like_dom_sf"/>
</dbReference>
<dbReference type="OrthoDB" id="1900320at2"/>
<keyword evidence="1" id="KW-1133">Transmembrane helix</keyword>
<evidence type="ECO:0000313" key="3">
    <source>
        <dbReference type="Proteomes" id="UP000199701"/>
    </source>
</evidence>
<dbReference type="Gene3D" id="2.130.10.10">
    <property type="entry name" value="YVTN repeat-like/Quinoprotein amine dehydrogenase"/>
    <property type="match status" value="1"/>
</dbReference>
<keyword evidence="1" id="KW-0812">Transmembrane</keyword>
<gene>
    <name evidence="2" type="ORF">SAMN05421659_103187</name>
</gene>
<evidence type="ECO:0000256" key="1">
    <source>
        <dbReference type="SAM" id="Phobius"/>
    </source>
</evidence>
<protein>
    <recommendedName>
        <fullName evidence="4">BNR/Asp-box repeat-containing protein</fullName>
    </recommendedName>
</protein>
<proteinExistence type="predicted"/>
<reference evidence="2 3" key="1">
    <citation type="submission" date="2016-10" db="EMBL/GenBank/DDBJ databases">
        <authorList>
            <person name="de Groot N.N."/>
        </authorList>
    </citation>
    <scope>NUCLEOTIDE SEQUENCE [LARGE SCALE GENOMIC DNA]</scope>
    <source>
        <strain evidence="2 3">DSM 9179</strain>
    </source>
</reference>
<dbReference type="SUPFAM" id="SSF50939">
    <property type="entry name" value="Sialidases"/>
    <property type="match status" value="1"/>
</dbReference>
<keyword evidence="1" id="KW-0472">Membrane</keyword>
<accession>A0A1I0NLD2</accession>
<sequence>MKDYIKIKRIIFGVLILAAFLLVVFLLFYTQYYKEKQDSIVLNTQYTFSVRIDSDGNVIKDDQSIDNSNESAKNIEFGNVGIEQIAQIWIEQFTNQFEQKYLSMSKSITGVDISKVQVLSSDENNVLIAFSCEPRSNVTDYFSSWDGYMNEGKLVCEWVIQFQVEDLFDNTARIFAKSIQLPQAYGLTTSTFQSTVAEKQTKSSASDSQNASGSNLYKYEIKDQKLEVTFNGGEKWSAVPVDISNLTTNSSDKTTLPDGSYQVGLEKSAFLYGGNTVSGKAVPLTIIYTNDKGANWTSAMISDITGVNFYYVDFINEKEGFVVVAYNKKDNEETTMIMKTTDSGESWTKVGSGQINNIVSGVSFIDSKIGYIGYEYLTGMESNLYRTTDGGVTFTPVILGSQPFEDANTKLIWNSIYKDIQVPTINDEGILTLIVTQGSGGDYNGGDTVAKYQSSDSGSTWKFIGEGVGE</sequence>
<feature type="transmembrane region" description="Helical" evidence="1">
    <location>
        <begin position="12"/>
        <end position="32"/>
    </location>
</feature>
<dbReference type="RefSeq" id="WP_092451337.1">
    <property type="nucleotide sequence ID" value="NZ_FOJI01000003.1"/>
</dbReference>
<name>A0A1I0NLD2_9FIRM</name>
<evidence type="ECO:0000313" key="2">
    <source>
        <dbReference type="EMBL" id="SEW01990.1"/>
    </source>
</evidence>
<dbReference type="STRING" id="99656.SAMN05421659_103187"/>
<dbReference type="Proteomes" id="UP000199701">
    <property type="component" value="Unassembled WGS sequence"/>
</dbReference>